<name>A0A3D4V900_9BACT</name>
<proteinExistence type="predicted"/>
<dbReference type="GO" id="GO:0006508">
    <property type="term" value="P:proteolysis"/>
    <property type="evidence" value="ECO:0007669"/>
    <property type="project" value="InterPro"/>
</dbReference>
<feature type="domain" description="Tail specific protease" evidence="1">
    <location>
        <begin position="156"/>
        <end position="365"/>
    </location>
</feature>
<dbReference type="AlphaFoldDB" id="A0A3D4V900"/>
<dbReference type="SUPFAM" id="SSF52096">
    <property type="entry name" value="ClpP/crotonase"/>
    <property type="match status" value="1"/>
</dbReference>
<comment type="caution">
    <text evidence="2">The sequence shown here is derived from an EMBL/GenBank/DDBJ whole genome shotgun (WGS) entry which is preliminary data.</text>
</comment>
<dbReference type="GO" id="GO:0008236">
    <property type="term" value="F:serine-type peptidase activity"/>
    <property type="evidence" value="ECO:0007669"/>
    <property type="project" value="InterPro"/>
</dbReference>
<dbReference type="InterPro" id="IPR005151">
    <property type="entry name" value="Tail-specific_protease"/>
</dbReference>
<sequence>MISGTNVVICVRGCWGLSAVERTCLTIARPDERLGWLLTNGVTMNPKQRSVRASWTAYVAAGALLLASACGGDSAEPTTPVGVTEMSARAASYIEEYIGLMQRHVHSTHRVDWTQVRARARAAAAGAQSLDDARVGIQEALLAIGEWHSFYTGPNGVTFSVPSVPCGAASSWLPLQPPSDVGYVRIREFSGGVVESIAYADSVHRMIARADKPDLSGWVVDLRGNRGGNMYPMFVGIGALMGPGRYIDFIDADGGRIPVSYRNGGVFYGAEELVRIERPYHVRDHNIPIAVIVDGLVASSGEATALAFRGRPRTRLFGTPTCGMASGNITLFMSDGARVVITRSLIHDRMSTGDGGPIQPDVRAETGDEAIAQAVWWLRSQHSATERED</sequence>
<dbReference type="EMBL" id="DPIY01000006">
    <property type="protein sequence ID" value="HCT56807.1"/>
    <property type="molecule type" value="Genomic_DNA"/>
</dbReference>
<gene>
    <name evidence="2" type="ORF">DGD08_06295</name>
</gene>
<reference evidence="2 3" key="1">
    <citation type="journal article" date="2018" name="Nat. Biotechnol.">
        <title>A standardized bacterial taxonomy based on genome phylogeny substantially revises the tree of life.</title>
        <authorList>
            <person name="Parks D.H."/>
            <person name="Chuvochina M."/>
            <person name="Waite D.W."/>
            <person name="Rinke C."/>
            <person name="Skarshewski A."/>
            <person name="Chaumeil P.A."/>
            <person name="Hugenholtz P."/>
        </authorList>
    </citation>
    <scope>NUCLEOTIDE SEQUENCE [LARGE SCALE GENOMIC DNA]</scope>
    <source>
        <strain evidence="2">UBA8844</strain>
    </source>
</reference>
<organism evidence="2 3">
    <name type="scientific">Gemmatimonas aurantiaca</name>
    <dbReference type="NCBI Taxonomy" id="173480"/>
    <lineage>
        <taxon>Bacteria</taxon>
        <taxon>Pseudomonadati</taxon>
        <taxon>Gemmatimonadota</taxon>
        <taxon>Gemmatimonadia</taxon>
        <taxon>Gemmatimonadales</taxon>
        <taxon>Gemmatimonadaceae</taxon>
        <taxon>Gemmatimonas</taxon>
    </lineage>
</organism>
<evidence type="ECO:0000313" key="2">
    <source>
        <dbReference type="EMBL" id="HCT56807.1"/>
    </source>
</evidence>
<dbReference type="Pfam" id="PF03572">
    <property type="entry name" value="Peptidase_S41"/>
    <property type="match status" value="1"/>
</dbReference>
<protein>
    <recommendedName>
        <fullName evidence="1">Tail specific protease domain-containing protein</fullName>
    </recommendedName>
</protein>
<dbReference type="Gene3D" id="3.90.226.10">
    <property type="entry name" value="2-enoyl-CoA Hydratase, Chain A, domain 1"/>
    <property type="match status" value="1"/>
</dbReference>
<dbReference type="SMART" id="SM00245">
    <property type="entry name" value="TSPc"/>
    <property type="match status" value="1"/>
</dbReference>
<evidence type="ECO:0000313" key="3">
    <source>
        <dbReference type="Proteomes" id="UP000264071"/>
    </source>
</evidence>
<dbReference type="InterPro" id="IPR029045">
    <property type="entry name" value="ClpP/crotonase-like_dom_sf"/>
</dbReference>
<evidence type="ECO:0000259" key="1">
    <source>
        <dbReference type="SMART" id="SM00245"/>
    </source>
</evidence>
<accession>A0A3D4V900</accession>
<dbReference type="Proteomes" id="UP000264071">
    <property type="component" value="Unassembled WGS sequence"/>
</dbReference>